<gene>
    <name evidence="10" type="ORF">Raf01_93720</name>
</gene>
<dbReference type="Proteomes" id="UP000642748">
    <property type="component" value="Unassembled WGS sequence"/>
</dbReference>
<dbReference type="FunFam" id="3.40.50.300:FF:000016">
    <property type="entry name" value="Oligopeptide ABC transporter ATP-binding component"/>
    <property type="match status" value="1"/>
</dbReference>
<dbReference type="InterPro" id="IPR050388">
    <property type="entry name" value="ABC_Ni/Peptide_Import"/>
</dbReference>
<keyword evidence="3" id="KW-0813">Transport</keyword>
<feature type="domain" description="ABC transporter" evidence="9">
    <location>
        <begin position="5"/>
        <end position="252"/>
    </location>
</feature>
<evidence type="ECO:0000256" key="4">
    <source>
        <dbReference type="ARBA" id="ARBA00022475"/>
    </source>
</evidence>
<comment type="subcellular location">
    <subcellularLocation>
        <location evidence="1">Cell membrane</location>
        <topology evidence="1">Peripheral membrane protein</topology>
    </subcellularLocation>
</comment>
<dbReference type="Pfam" id="PF00005">
    <property type="entry name" value="ABC_tran"/>
    <property type="match status" value="1"/>
</dbReference>
<dbReference type="PANTHER" id="PTHR43297:SF2">
    <property type="entry name" value="DIPEPTIDE TRANSPORT ATP-BINDING PROTEIN DPPD"/>
    <property type="match status" value="1"/>
</dbReference>
<dbReference type="GO" id="GO:0005886">
    <property type="term" value="C:plasma membrane"/>
    <property type="evidence" value="ECO:0007669"/>
    <property type="project" value="UniProtKB-SubCell"/>
</dbReference>
<sequence>MSALLEVRDLAVRYGGSPHHAVDGVSFTLGRGEVLGIVGESGSGKTTLGLALLGLLPAGAHASGAIRFDGDELLGLPEKKLRRLRGTALSTIVQNASTALDPCFTVGTQLTALLRRHRGLGRDAARREAVAWLAKVGIPAPETRLKAYPHQLSGGMNQRVVIAMALALSPKLVIADEPTSALDVTVQAQVIRLLRALIDDAGSSMALITHDLGVVAQLCSQVVVMNGGVIVERGTVEELFAHPRHSYTRRLLASLPSRRTVAEHRDPSLPAGSGDQPATAPTGGLTAATDTAGGER</sequence>
<dbReference type="CDD" id="cd03257">
    <property type="entry name" value="ABC_NikE_OppD_transporters"/>
    <property type="match status" value="1"/>
</dbReference>
<evidence type="ECO:0000313" key="10">
    <source>
        <dbReference type="EMBL" id="GIH21200.1"/>
    </source>
</evidence>
<keyword evidence="5" id="KW-0547">Nucleotide-binding</keyword>
<keyword evidence="6 10" id="KW-0067">ATP-binding</keyword>
<dbReference type="GO" id="GO:0005524">
    <property type="term" value="F:ATP binding"/>
    <property type="evidence" value="ECO:0007669"/>
    <property type="project" value="UniProtKB-KW"/>
</dbReference>
<dbReference type="InterPro" id="IPR003593">
    <property type="entry name" value="AAA+_ATPase"/>
</dbReference>
<evidence type="ECO:0000256" key="5">
    <source>
        <dbReference type="ARBA" id="ARBA00022741"/>
    </source>
</evidence>
<feature type="region of interest" description="Disordered" evidence="8">
    <location>
        <begin position="258"/>
        <end position="296"/>
    </location>
</feature>
<evidence type="ECO:0000259" key="9">
    <source>
        <dbReference type="PROSITE" id="PS50893"/>
    </source>
</evidence>
<reference evidence="10" key="1">
    <citation type="submission" date="2021-01" db="EMBL/GenBank/DDBJ databases">
        <title>Whole genome shotgun sequence of Rugosimonospora africana NBRC 104875.</title>
        <authorList>
            <person name="Komaki H."/>
            <person name="Tamura T."/>
        </authorList>
    </citation>
    <scope>NUCLEOTIDE SEQUENCE</scope>
    <source>
        <strain evidence="10">NBRC 104875</strain>
    </source>
</reference>
<dbReference type="SMART" id="SM00382">
    <property type="entry name" value="AAA"/>
    <property type="match status" value="1"/>
</dbReference>
<evidence type="ECO:0000313" key="11">
    <source>
        <dbReference type="Proteomes" id="UP000642748"/>
    </source>
</evidence>
<keyword evidence="4" id="KW-1003">Cell membrane</keyword>
<dbReference type="PROSITE" id="PS50893">
    <property type="entry name" value="ABC_TRANSPORTER_2"/>
    <property type="match status" value="1"/>
</dbReference>
<proteinExistence type="inferred from homology"/>
<dbReference type="AlphaFoldDB" id="A0A8J3R4J3"/>
<keyword evidence="11" id="KW-1185">Reference proteome</keyword>
<name>A0A8J3R4J3_9ACTN</name>
<comment type="caution">
    <text evidence="10">The sequence shown here is derived from an EMBL/GenBank/DDBJ whole genome shotgun (WGS) entry which is preliminary data.</text>
</comment>
<evidence type="ECO:0000256" key="2">
    <source>
        <dbReference type="ARBA" id="ARBA00005417"/>
    </source>
</evidence>
<dbReference type="GO" id="GO:0016887">
    <property type="term" value="F:ATP hydrolysis activity"/>
    <property type="evidence" value="ECO:0007669"/>
    <property type="project" value="InterPro"/>
</dbReference>
<evidence type="ECO:0000256" key="7">
    <source>
        <dbReference type="ARBA" id="ARBA00023136"/>
    </source>
</evidence>
<evidence type="ECO:0000256" key="8">
    <source>
        <dbReference type="SAM" id="MobiDB-lite"/>
    </source>
</evidence>
<dbReference type="EMBL" id="BONZ01000119">
    <property type="protein sequence ID" value="GIH21200.1"/>
    <property type="molecule type" value="Genomic_DNA"/>
</dbReference>
<feature type="compositionally biased region" description="Low complexity" evidence="8">
    <location>
        <begin position="278"/>
        <end position="296"/>
    </location>
</feature>
<dbReference type="InterPro" id="IPR027417">
    <property type="entry name" value="P-loop_NTPase"/>
</dbReference>
<dbReference type="RefSeq" id="WP_203924594.1">
    <property type="nucleotide sequence ID" value="NZ_BONZ01000119.1"/>
</dbReference>
<evidence type="ECO:0000256" key="1">
    <source>
        <dbReference type="ARBA" id="ARBA00004202"/>
    </source>
</evidence>
<protein>
    <submittedName>
        <fullName evidence="10">Dipeptide/oligopeptide/nickel ABC transporter ATP-binding protein</fullName>
    </submittedName>
</protein>
<organism evidence="10 11">
    <name type="scientific">Rugosimonospora africana</name>
    <dbReference type="NCBI Taxonomy" id="556532"/>
    <lineage>
        <taxon>Bacteria</taxon>
        <taxon>Bacillati</taxon>
        <taxon>Actinomycetota</taxon>
        <taxon>Actinomycetes</taxon>
        <taxon>Micromonosporales</taxon>
        <taxon>Micromonosporaceae</taxon>
        <taxon>Rugosimonospora</taxon>
    </lineage>
</organism>
<dbReference type="InterPro" id="IPR003439">
    <property type="entry name" value="ABC_transporter-like_ATP-bd"/>
</dbReference>
<dbReference type="PANTHER" id="PTHR43297">
    <property type="entry name" value="OLIGOPEPTIDE TRANSPORT ATP-BINDING PROTEIN APPD"/>
    <property type="match status" value="1"/>
</dbReference>
<keyword evidence="7" id="KW-0472">Membrane</keyword>
<dbReference type="SUPFAM" id="SSF52540">
    <property type="entry name" value="P-loop containing nucleoside triphosphate hydrolases"/>
    <property type="match status" value="1"/>
</dbReference>
<evidence type="ECO:0000256" key="6">
    <source>
        <dbReference type="ARBA" id="ARBA00022840"/>
    </source>
</evidence>
<dbReference type="Gene3D" id="3.40.50.300">
    <property type="entry name" value="P-loop containing nucleotide triphosphate hydrolases"/>
    <property type="match status" value="1"/>
</dbReference>
<evidence type="ECO:0000256" key="3">
    <source>
        <dbReference type="ARBA" id="ARBA00022448"/>
    </source>
</evidence>
<comment type="similarity">
    <text evidence="2">Belongs to the ABC transporter superfamily.</text>
</comment>
<accession>A0A8J3R4J3</accession>